<keyword evidence="7" id="KW-0285">Flavoprotein</keyword>
<comment type="cofactor">
    <cofactor evidence="1">
        <name>FMN</name>
        <dbReference type="ChEBI" id="CHEBI:58210"/>
    </cofactor>
</comment>
<dbReference type="FunFam" id="1.10.510.10:FF:000265">
    <property type="entry name" value="Putative LOV domain-containing protein"/>
    <property type="match status" value="1"/>
</dbReference>
<evidence type="ECO:0000256" key="13">
    <source>
        <dbReference type="ARBA" id="ARBA00022840"/>
    </source>
</evidence>
<dbReference type="SMART" id="SM00220">
    <property type="entry name" value="S_TKc"/>
    <property type="match status" value="1"/>
</dbReference>
<evidence type="ECO:0000256" key="7">
    <source>
        <dbReference type="ARBA" id="ARBA00022630"/>
    </source>
</evidence>
<keyword evidence="12" id="KW-0418">Kinase</keyword>
<dbReference type="Pfam" id="PF13426">
    <property type="entry name" value="PAS_9"/>
    <property type="match status" value="2"/>
</dbReference>
<keyword evidence="6" id="KW-0716">Sensory transduction</keyword>
<keyword evidence="14" id="KW-0157">Chromophore</keyword>
<feature type="domain" description="PAC" evidence="23">
    <location>
        <begin position="47"/>
        <end position="101"/>
    </location>
</feature>
<comment type="catalytic activity">
    <reaction evidence="17">
        <text>L-seryl-[protein] + ATP = O-phospho-L-seryl-[protein] + ADP + H(+)</text>
        <dbReference type="Rhea" id="RHEA:17989"/>
        <dbReference type="Rhea" id="RHEA-COMP:9863"/>
        <dbReference type="Rhea" id="RHEA-COMP:11604"/>
        <dbReference type="ChEBI" id="CHEBI:15378"/>
        <dbReference type="ChEBI" id="CHEBI:29999"/>
        <dbReference type="ChEBI" id="CHEBI:30616"/>
        <dbReference type="ChEBI" id="CHEBI:83421"/>
        <dbReference type="ChEBI" id="CHEBI:456216"/>
        <dbReference type="EC" id="2.7.11.1"/>
    </reaction>
</comment>
<accession>A0A126WWF2</accession>
<keyword evidence="10" id="KW-0677">Repeat</keyword>
<evidence type="ECO:0000256" key="3">
    <source>
        <dbReference type="ARBA" id="ARBA00012513"/>
    </source>
</evidence>
<evidence type="ECO:0000259" key="22">
    <source>
        <dbReference type="PROSITE" id="PS50112"/>
    </source>
</evidence>
<keyword evidence="13 19" id="KW-0067">ATP-binding</keyword>
<organism evidence="24">
    <name type="scientific">Freycinetia multiflora</name>
    <dbReference type="NCBI Taxonomy" id="244028"/>
    <lineage>
        <taxon>Eukaryota</taxon>
        <taxon>Viridiplantae</taxon>
        <taxon>Streptophyta</taxon>
        <taxon>Embryophyta</taxon>
        <taxon>Tracheophyta</taxon>
        <taxon>Spermatophyta</taxon>
        <taxon>Magnoliopsida</taxon>
        <taxon>Liliopsida</taxon>
        <taxon>Pandanales</taxon>
        <taxon>Pandanaceae</taxon>
        <taxon>Freycinetia</taxon>
    </lineage>
</organism>
<dbReference type="GO" id="GO:0004674">
    <property type="term" value="F:protein serine/threonine kinase activity"/>
    <property type="evidence" value="ECO:0007669"/>
    <property type="project" value="UniProtKB-KW"/>
</dbReference>
<dbReference type="EMBL" id="KU698658">
    <property type="protein sequence ID" value="AML76767.1"/>
    <property type="molecule type" value="mRNA"/>
</dbReference>
<keyword evidence="4" id="KW-0723">Serine/threonine-protein kinase</keyword>
<dbReference type="Gene3D" id="1.10.510.10">
    <property type="entry name" value="Transferase(Phosphotransferase) domain 1"/>
    <property type="match status" value="1"/>
</dbReference>
<sequence length="783" mass="88781">MYASAGFFKMTGYLAKEVIGRNCRFLQGSGTDPEEITKIREALVKGTNYCGRILNYKKDGTPFWNLLTIAPIKDETGNVLKYIGMQVEVSQHTEGSKETMMRPNGLPESLIRYDARQKDKARSSLSELVIAVKDPHSLSESTNRPFMRKSEGGGEVVRLEVPGRRNSETSTPARRNSHGRMRNSMQRISELPEGGKKPRKSGLRSFMGRIGKGNVEKHDLEVPVEEDPLMESDDERPESFDDQTRRKEMRKGIDLATTLERIEKNFVITDPRLPDNPIIFASDSFLELTEYSREEILGRNCRFLQGPETDRATVRKIREALDNQTDVTVQLINYTKSGKKFWNLFHLQPMRDQKGEVQYFIGVQLDGSEHVEPLQNCIPEATAKENAKLVKETAENVDEAVRELPDANLKPEDLWANHSKLVLPKPHRKSNPSWKAIQNIVESGEKIGLKHFRPVKPLGSGDTGSVHLVELLGTGELFAMKAMDKNVMLNRNKVHRACAEREILDMLDHPFLPTLYASFQTKTHICLITDYCPGGELFILLDRQPLKVLKEDAVRFYAAEVVVALEYLHCQGIIYRDLKPENILIQRDGHVSLTDFDLSCLTSCKPQLLLPDSQDKKKKPKGRIPPIFIAEPMRASNSFVGTEEYIAPEIITGAGHTSAVDWWALGILLYEMLYGYTPFRGKTRQKTFANILHKDLKFPGSISVSLPGRQLMYRLLHRDPRNRLGSCEGANEIKEHPFFHGINWALVRCMSPPKLDTPVFETEMDRETKPAEADPVDIQADVF</sequence>
<evidence type="ECO:0000256" key="15">
    <source>
        <dbReference type="ARBA" id="ARBA00023170"/>
    </source>
</evidence>
<dbReference type="InterPro" id="IPR000014">
    <property type="entry name" value="PAS"/>
</dbReference>
<keyword evidence="9" id="KW-0808">Transferase</keyword>
<dbReference type="PROSITE" id="PS00107">
    <property type="entry name" value="PROTEIN_KINASE_ATP"/>
    <property type="match status" value="1"/>
</dbReference>
<dbReference type="Gene3D" id="3.30.450.20">
    <property type="entry name" value="PAS domain"/>
    <property type="match status" value="2"/>
</dbReference>
<evidence type="ECO:0000256" key="10">
    <source>
        <dbReference type="ARBA" id="ARBA00022737"/>
    </source>
</evidence>
<dbReference type="EC" id="2.7.11.1" evidence="3"/>
<feature type="domain" description="PAS" evidence="22">
    <location>
        <begin position="255"/>
        <end position="324"/>
    </location>
</feature>
<dbReference type="GO" id="GO:0009882">
    <property type="term" value="F:blue light photoreceptor activity"/>
    <property type="evidence" value="ECO:0007669"/>
    <property type="project" value="UniProtKB-ARBA"/>
</dbReference>
<dbReference type="CDD" id="cd05574">
    <property type="entry name" value="STKc_phototropin_like"/>
    <property type="match status" value="1"/>
</dbReference>
<dbReference type="SMART" id="SM00086">
    <property type="entry name" value="PAC"/>
    <property type="match status" value="2"/>
</dbReference>
<dbReference type="CDD" id="cd00130">
    <property type="entry name" value="PAS"/>
    <property type="match status" value="2"/>
</dbReference>
<dbReference type="InterPro" id="IPR000719">
    <property type="entry name" value="Prot_kinase_dom"/>
</dbReference>
<dbReference type="InterPro" id="IPR000700">
    <property type="entry name" value="PAS-assoc_C"/>
</dbReference>
<dbReference type="NCBIfam" id="TIGR00229">
    <property type="entry name" value="sensory_box"/>
    <property type="match status" value="2"/>
</dbReference>
<dbReference type="InterPro" id="IPR008271">
    <property type="entry name" value="Ser/Thr_kinase_AS"/>
</dbReference>
<evidence type="ECO:0000256" key="1">
    <source>
        <dbReference type="ARBA" id="ARBA00001917"/>
    </source>
</evidence>
<evidence type="ECO:0000256" key="2">
    <source>
        <dbReference type="ARBA" id="ARBA00009903"/>
    </source>
</evidence>
<evidence type="ECO:0000256" key="16">
    <source>
        <dbReference type="ARBA" id="ARBA00047899"/>
    </source>
</evidence>
<evidence type="ECO:0000256" key="4">
    <source>
        <dbReference type="ARBA" id="ARBA00022527"/>
    </source>
</evidence>
<name>A0A126WWF2_9LILI</name>
<evidence type="ECO:0000259" key="23">
    <source>
        <dbReference type="PROSITE" id="PS50113"/>
    </source>
</evidence>
<dbReference type="FunFam" id="3.30.450.20:FF:000036">
    <property type="entry name" value="Putative LOV domain-containing protein"/>
    <property type="match status" value="1"/>
</dbReference>
<feature type="region of interest" description="Disordered" evidence="20">
    <location>
        <begin position="163"/>
        <end position="206"/>
    </location>
</feature>
<dbReference type="Gene3D" id="3.30.200.20">
    <property type="entry name" value="Phosphorylase Kinase, domain 1"/>
    <property type="match status" value="1"/>
</dbReference>
<evidence type="ECO:0000256" key="20">
    <source>
        <dbReference type="SAM" id="MobiDB-lite"/>
    </source>
</evidence>
<evidence type="ECO:0000256" key="8">
    <source>
        <dbReference type="ARBA" id="ARBA00022643"/>
    </source>
</evidence>
<proteinExistence type="evidence at transcript level"/>
<dbReference type="PROSITE" id="PS50113">
    <property type="entry name" value="PAC"/>
    <property type="match status" value="2"/>
</dbReference>
<dbReference type="FunFam" id="3.30.200.20:FF:000133">
    <property type="entry name" value="LOV domain-containing protein"/>
    <property type="match status" value="1"/>
</dbReference>
<feature type="domain" description="PAC" evidence="23">
    <location>
        <begin position="325"/>
        <end position="379"/>
    </location>
</feature>
<dbReference type="InterPro" id="IPR035965">
    <property type="entry name" value="PAS-like_dom_sf"/>
</dbReference>
<dbReference type="InterPro" id="IPR017441">
    <property type="entry name" value="Protein_kinase_ATP_BS"/>
</dbReference>
<comment type="similarity">
    <text evidence="2">Belongs to the protein kinase superfamily. AGC Ser/Thr protein kinase family.</text>
</comment>
<dbReference type="FunFam" id="3.30.450.20:FF:000002">
    <property type="entry name" value="LOV domain-containing protein"/>
    <property type="match status" value="1"/>
</dbReference>
<dbReference type="PROSITE" id="PS50011">
    <property type="entry name" value="PROTEIN_KINASE_DOM"/>
    <property type="match status" value="1"/>
</dbReference>
<keyword evidence="8" id="KW-0288">FMN</keyword>
<dbReference type="PROSITE" id="PS00108">
    <property type="entry name" value="PROTEIN_KINASE_ST"/>
    <property type="match status" value="1"/>
</dbReference>
<evidence type="ECO:0000256" key="19">
    <source>
        <dbReference type="PROSITE-ProRule" id="PRU10141"/>
    </source>
</evidence>
<dbReference type="InterPro" id="IPR011009">
    <property type="entry name" value="Kinase-like_dom_sf"/>
</dbReference>
<evidence type="ECO:0000256" key="11">
    <source>
        <dbReference type="ARBA" id="ARBA00022741"/>
    </source>
</evidence>
<evidence type="ECO:0000256" key="18">
    <source>
        <dbReference type="ARBA" id="ARBA00058424"/>
    </source>
</evidence>
<dbReference type="SUPFAM" id="SSF56112">
    <property type="entry name" value="Protein kinase-like (PK-like)"/>
    <property type="match status" value="1"/>
</dbReference>
<feature type="binding site" evidence="19">
    <location>
        <position position="481"/>
    </location>
    <ligand>
        <name>ATP</name>
        <dbReference type="ChEBI" id="CHEBI:30616"/>
    </ligand>
</feature>
<feature type="compositionally biased region" description="Acidic residues" evidence="20">
    <location>
        <begin position="224"/>
        <end position="236"/>
    </location>
</feature>
<evidence type="ECO:0000313" key="24">
    <source>
        <dbReference type="EMBL" id="AML76767.1"/>
    </source>
</evidence>
<evidence type="ECO:0000259" key="21">
    <source>
        <dbReference type="PROSITE" id="PS50011"/>
    </source>
</evidence>
<dbReference type="InterPro" id="IPR001610">
    <property type="entry name" value="PAC"/>
</dbReference>
<comment type="function">
    <text evidence="18">Protein kinase that acts as a blue light photoreceptor in a signal-transduction pathway for phototropic responses. Regulates a wide range of physiological activities in plants that maximize the efficiency of photosynthesis, such as chloroplast relocations, stomata opening, and leaf expansion.</text>
</comment>
<comment type="catalytic activity">
    <reaction evidence="16">
        <text>L-threonyl-[protein] + ATP = O-phospho-L-threonyl-[protein] + ADP + H(+)</text>
        <dbReference type="Rhea" id="RHEA:46608"/>
        <dbReference type="Rhea" id="RHEA-COMP:11060"/>
        <dbReference type="Rhea" id="RHEA-COMP:11605"/>
        <dbReference type="ChEBI" id="CHEBI:15378"/>
        <dbReference type="ChEBI" id="CHEBI:30013"/>
        <dbReference type="ChEBI" id="CHEBI:30616"/>
        <dbReference type="ChEBI" id="CHEBI:61977"/>
        <dbReference type="ChEBI" id="CHEBI:456216"/>
        <dbReference type="EC" id="2.7.11.1"/>
    </reaction>
</comment>
<keyword evidence="15" id="KW-0675">Receptor</keyword>
<dbReference type="Pfam" id="PF00069">
    <property type="entry name" value="Pkinase"/>
    <property type="match status" value="1"/>
</dbReference>
<dbReference type="PANTHER" id="PTHR45637">
    <property type="entry name" value="FLIPPASE KINASE 1-RELATED"/>
    <property type="match status" value="1"/>
</dbReference>
<evidence type="ECO:0000256" key="6">
    <source>
        <dbReference type="ARBA" id="ARBA00022606"/>
    </source>
</evidence>
<evidence type="ECO:0000256" key="12">
    <source>
        <dbReference type="ARBA" id="ARBA00022777"/>
    </source>
</evidence>
<reference evidence="24" key="1">
    <citation type="journal article" date="2016" name="Proc. Natl. Acad. Sci. U.S.A.">
        <title>Functional and topological diversity of LOV domain photoreceptors.</title>
        <authorList>
            <person name="Glantz S.T."/>
            <person name="Carpenter E.J."/>
            <person name="Melkonian M."/>
            <person name="Gardner K.H."/>
            <person name="Boyden E.S."/>
            <person name="Wong G.K."/>
            <person name="Chow B.Y."/>
        </authorList>
    </citation>
    <scope>NUCLEOTIDE SEQUENCE</scope>
    <source>
        <strain evidence="24">DGXS_2106716</strain>
    </source>
</reference>
<evidence type="ECO:0000256" key="17">
    <source>
        <dbReference type="ARBA" id="ARBA00048679"/>
    </source>
</evidence>
<feature type="domain" description="Protein kinase" evidence="21">
    <location>
        <begin position="452"/>
        <end position="739"/>
    </location>
</feature>
<dbReference type="PROSITE" id="PS50112">
    <property type="entry name" value="PAS"/>
    <property type="match status" value="2"/>
</dbReference>
<dbReference type="SUPFAM" id="SSF55785">
    <property type="entry name" value="PYP-like sensor domain (PAS domain)"/>
    <property type="match status" value="2"/>
</dbReference>
<protein>
    <recommendedName>
        <fullName evidence="3">non-specific serine/threonine protein kinase</fullName>
        <ecNumber evidence="3">2.7.11.1</ecNumber>
    </recommendedName>
</protein>
<evidence type="ECO:0000256" key="5">
    <source>
        <dbReference type="ARBA" id="ARBA00022543"/>
    </source>
</evidence>
<evidence type="ECO:0000256" key="9">
    <source>
        <dbReference type="ARBA" id="ARBA00022679"/>
    </source>
</evidence>
<dbReference type="GO" id="GO:0005524">
    <property type="term" value="F:ATP binding"/>
    <property type="evidence" value="ECO:0007669"/>
    <property type="project" value="UniProtKB-UniRule"/>
</dbReference>
<keyword evidence="5" id="KW-0600">Photoreceptor protein</keyword>
<dbReference type="AlphaFoldDB" id="A0A126WWF2"/>
<feature type="domain" description="PAS" evidence="22">
    <location>
        <begin position="1"/>
        <end position="43"/>
    </location>
</feature>
<feature type="region of interest" description="Disordered" evidence="20">
    <location>
        <begin position="224"/>
        <end position="245"/>
    </location>
</feature>
<keyword evidence="11 19" id="KW-0547">Nucleotide-binding</keyword>
<evidence type="ECO:0000256" key="14">
    <source>
        <dbReference type="ARBA" id="ARBA00022991"/>
    </source>
</evidence>